<accession>A0AA35LQG8</accession>
<dbReference type="InterPro" id="IPR013087">
    <property type="entry name" value="Znf_C2H2_type"/>
</dbReference>
<dbReference type="AlphaFoldDB" id="A0AA35LQG8"/>
<protein>
    <recommendedName>
        <fullName evidence="2">C2H2-type domain-containing protein</fullName>
    </recommendedName>
</protein>
<sequence>MKRSYQIANQKEDASVDGYLPGPDSFRGNEQDSGSEVQFPSGSPGALIRPSSLAGKTPRQPPRSEPKALLRKATTARQRRSHAFTHAEAGGLPRVNAGVTPLPVAISECHHIMREDAIQRPRSAVQHPYSRSSWCATIKGALIRINMIRLSVDSLVFPRKILIVVGSYGCPFCFTRLERWAGYPKWSIDERSLTAHLTQCHTSDIQGKLLVLLKADRVLGLPNKIEALLEQPSGTHVNCPRCSLSFQQDHSLVKHILNHRLITLPHNWFSGVEVPDRMSVLNKIWSLHDQVDEETWERLAGNPLGFDIIRKSIDEAQKRRNQTYLTHTLTEAI</sequence>
<dbReference type="PROSITE" id="PS00028">
    <property type="entry name" value="ZINC_FINGER_C2H2_1"/>
    <property type="match status" value="1"/>
</dbReference>
<keyword evidence="4" id="KW-1185">Reference proteome</keyword>
<feature type="compositionally biased region" description="Polar residues" evidence="1">
    <location>
        <begin position="31"/>
        <end position="41"/>
    </location>
</feature>
<gene>
    <name evidence="3" type="ORF">CCHLO57077_00018664</name>
</gene>
<evidence type="ECO:0000313" key="4">
    <source>
        <dbReference type="Proteomes" id="UP001160390"/>
    </source>
</evidence>
<dbReference type="Proteomes" id="UP001160390">
    <property type="component" value="Unassembled WGS sequence"/>
</dbReference>
<evidence type="ECO:0000259" key="2">
    <source>
        <dbReference type="PROSITE" id="PS00028"/>
    </source>
</evidence>
<proteinExistence type="predicted"/>
<comment type="caution">
    <text evidence="3">The sequence shown here is derived from an EMBL/GenBank/DDBJ whole genome shotgun (WGS) entry which is preliminary data.</text>
</comment>
<organism evidence="3 4">
    <name type="scientific">Clonostachys chloroleuca</name>
    <dbReference type="NCBI Taxonomy" id="1926264"/>
    <lineage>
        <taxon>Eukaryota</taxon>
        <taxon>Fungi</taxon>
        <taxon>Dikarya</taxon>
        <taxon>Ascomycota</taxon>
        <taxon>Pezizomycotina</taxon>
        <taxon>Sordariomycetes</taxon>
        <taxon>Hypocreomycetidae</taxon>
        <taxon>Hypocreales</taxon>
        <taxon>Bionectriaceae</taxon>
        <taxon>Clonostachys</taxon>
    </lineage>
</organism>
<evidence type="ECO:0000313" key="3">
    <source>
        <dbReference type="EMBL" id="CAI6027336.1"/>
    </source>
</evidence>
<name>A0AA35LQG8_9HYPO</name>
<evidence type="ECO:0000256" key="1">
    <source>
        <dbReference type="SAM" id="MobiDB-lite"/>
    </source>
</evidence>
<reference evidence="3" key="1">
    <citation type="submission" date="2023-01" db="EMBL/GenBank/DDBJ databases">
        <authorList>
            <person name="Piombo E."/>
        </authorList>
    </citation>
    <scope>NUCLEOTIDE SEQUENCE</scope>
</reference>
<dbReference type="EMBL" id="CABFNP030000467">
    <property type="protein sequence ID" value="CAI6027336.1"/>
    <property type="molecule type" value="Genomic_DNA"/>
</dbReference>
<feature type="region of interest" description="Disordered" evidence="1">
    <location>
        <begin position="1"/>
        <end position="89"/>
    </location>
</feature>
<feature type="domain" description="C2H2-type" evidence="2">
    <location>
        <begin position="239"/>
        <end position="259"/>
    </location>
</feature>